<dbReference type="InterPro" id="IPR013324">
    <property type="entry name" value="RNA_pol_sigma_r3/r4-like"/>
</dbReference>
<proteinExistence type="inferred from homology"/>
<dbReference type="SUPFAM" id="SSF88659">
    <property type="entry name" value="Sigma3 and sigma4 domains of RNA polymerase sigma factors"/>
    <property type="match status" value="2"/>
</dbReference>
<evidence type="ECO:0000313" key="8">
    <source>
        <dbReference type="Proteomes" id="UP000319191"/>
    </source>
</evidence>
<dbReference type="GO" id="GO:0016987">
    <property type="term" value="F:sigma factor activity"/>
    <property type="evidence" value="ECO:0007669"/>
    <property type="project" value="UniProtKB-KW"/>
</dbReference>
<dbReference type="InterPro" id="IPR036388">
    <property type="entry name" value="WH-like_DNA-bd_sf"/>
</dbReference>
<dbReference type="Gene3D" id="1.20.120.1810">
    <property type="match status" value="1"/>
</dbReference>
<dbReference type="InterPro" id="IPR007624">
    <property type="entry name" value="RNA_pol_sigma70_r3"/>
</dbReference>
<gene>
    <name evidence="7" type="ORF">EWV54_22865</name>
</gene>
<dbReference type="FunFam" id="1.10.601.10:FF:000001">
    <property type="entry name" value="RNA polymerase sigma factor SigA"/>
    <property type="match status" value="1"/>
</dbReference>
<reference evidence="7 8" key="1">
    <citation type="submission" date="2019-01" db="EMBL/GenBank/DDBJ databases">
        <title>Coherence of Microcystis species and biogeography revealed through population genomics.</title>
        <authorList>
            <person name="Perez-Carrascal O.M."/>
            <person name="Terrat Y."/>
            <person name="Giani A."/>
            <person name="Fortin N."/>
            <person name="Tromas N."/>
            <person name="Shapiro B.J."/>
        </authorList>
    </citation>
    <scope>NUCLEOTIDE SEQUENCE [LARGE SCALE GENOMIC DNA]</scope>
    <source>
        <strain evidence="7">Mn_MB_F_20050700_S1D</strain>
    </source>
</reference>
<comment type="caution">
    <text evidence="7">The sequence shown here is derived from an EMBL/GenBank/DDBJ whole genome shotgun (WGS) entry which is preliminary data.</text>
</comment>
<dbReference type="InterPro" id="IPR050239">
    <property type="entry name" value="Sigma-70_RNA_pol_init_factors"/>
</dbReference>
<dbReference type="Pfam" id="PF04539">
    <property type="entry name" value="Sigma70_r3"/>
    <property type="match status" value="1"/>
</dbReference>
<dbReference type="InterPro" id="IPR017848">
    <property type="entry name" value="RNA_pol_sigma_RpoD/SigA_cyanob"/>
</dbReference>
<dbReference type="PROSITE" id="PS00715">
    <property type="entry name" value="SIGMA70_1"/>
    <property type="match status" value="1"/>
</dbReference>
<dbReference type="Gene3D" id="1.10.10.10">
    <property type="entry name" value="Winged helix-like DNA-binding domain superfamily/Winged helix DNA-binding domain"/>
    <property type="match status" value="2"/>
</dbReference>
<dbReference type="GO" id="GO:0003677">
    <property type="term" value="F:DNA binding"/>
    <property type="evidence" value="ECO:0007669"/>
    <property type="project" value="UniProtKB-KW"/>
</dbReference>
<comment type="similarity">
    <text evidence="1">Belongs to the sigma-70 factor family.</text>
</comment>
<dbReference type="NCBIfam" id="TIGR02997">
    <property type="entry name" value="Sig70-cyanoRpoD"/>
    <property type="match status" value="1"/>
</dbReference>
<evidence type="ECO:0000256" key="5">
    <source>
        <dbReference type="ARBA" id="ARBA00023163"/>
    </source>
</evidence>
<protein>
    <submittedName>
        <fullName evidence="7">RNA polymerase sigma factor, RpoD/SigA family</fullName>
    </submittedName>
</protein>
<evidence type="ECO:0000313" key="7">
    <source>
        <dbReference type="EMBL" id="TRU81907.1"/>
    </source>
</evidence>
<dbReference type="SUPFAM" id="SSF88946">
    <property type="entry name" value="Sigma2 domain of RNA polymerase sigma factors"/>
    <property type="match status" value="1"/>
</dbReference>
<dbReference type="Pfam" id="PF04545">
    <property type="entry name" value="Sigma70_r4"/>
    <property type="match status" value="1"/>
</dbReference>
<dbReference type="PANTHER" id="PTHR30603">
    <property type="entry name" value="RNA POLYMERASE SIGMA FACTOR RPO"/>
    <property type="match status" value="1"/>
</dbReference>
<dbReference type="NCBIfam" id="NF004615">
    <property type="entry name" value="PRK05949.1"/>
    <property type="match status" value="1"/>
</dbReference>
<evidence type="ECO:0000256" key="1">
    <source>
        <dbReference type="ARBA" id="ARBA00007788"/>
    </source>
</evidence>
<evidence type="ECO:0000256" key="4">
    <source>
        <dbReference type="ARBA" id="ARBA00023125"/>
    </source>
</evidence>
<dbReference type="InterPro" id="IPR007630">
    <property type="entry name" value="RNA_pol_sigma70_r4"/>
</dbReference>
<dbReference type="EMBL" id="SFAV01000322">
    <property type="protein sequence ID" value="TRU81907.1"/>
    <property type="molecule type" value="Genomic_DNA"/>
</dbReference>
<dbReference type="PANTHER" id="PTHR30603:SF60">
    <property type="entry name" value="RNA POLYMERASE SIGMA FACTOR RPOD"/>
    <property type="match status" value="1"/>
</dbReference>
<keyword evidence="4" id="KW-0238">DNA-binding</keyword>
<feature type="domain" description="RNA polymerase sigma-70" evidence="6">
    <location>
        <begin position="120"/>
        <end position="133"/>
    </location>
</feature>
<accession>A0A552IEL5</accession>
<dbReference type="Proteomes" id="UP000319191">
    <property type="component" value="Unassembled WGS sequence"/>
</dbReference>
<name>A0A552IEL5_9CHRO</name>
<dbReference type="InterPro" id="IPR014284">
    <property type="entry name" value="RNA_pol_sigma-70_dom"/>
</dbReference>
<evidence type="ECO:0000256" key="2">
    <source>
        <dbReference type="ARBA" id="ARBA00023015"/>
    </source>
</evidence>
<sequence>MPTAKTNQTQPQPTLNADMVRTYLHEIGRVPLLTHEQEIIYGKQVQRMMSLLEAKEALSKQLGREPDRLDWADSVNLSENELDRALKTGDRAKRKMIEANLRLVVAIAKKYQKRNMEFLDLIQEGSLGLERGVEKFDPTKGYKFSTYAYWWIRQAITRAIAQQARTIRLPIHITEKLNKIKRTQRELAQKLGRSATPAEIALELELEPAQIREYLSMARQPISLDVRVGDNQDTELSELLEDSGVSPDTFITQELLRQDLANLLAELTPQQREVISLRFGLTDGKELSLAKIGQRMNISRERVRQLEHQALAHLRRRRANVKEYIVAS</sequence>
<dbReference type="AlphaFoldDB" id="A0A552IEL5"/>
<keyword evidence="2" id="KW-0805">Transcription regulation</keyword>
<dbReference type="InterPro" id="IPR009042">
    <property type="entry name" value="RNA_pol_sigma70_r1_2"/>
</dbReference>
<dbReference type="NCBIfam" id="TIGR02937">
    <property type="entry name" value="sigma70-ECF"/>
    <property type="match status" value="1"/>
</dbReference>
<keyword evidence="5" id="KW-0804">Transcription</keyword>
<dbReference type="InterPro" id="IPR007627">
    <property type="entry name" value="RNA_pol_sigma70_r2"/>
</dbReference>
<dbReference type="InterPro" id="IPR000943">
    <property type="entry name" value="RNA_pol_sigma70"/>
</dbReference>
<dbReference type="GO" id="GO:0006352">
    <property type="term" value="P:DNA-templated transcription initiation"/>
    <property type="evidence" value="ECO:0007669"/>
    <property type="project" value="InterPro"/>
</dbReference>
<dbReference type="Pfam" id="PF04542">
    <property type="entry name" value="Sigma70_r2"/>
    <property type="match status" value="1"/>
</dbReference>
<dbReference type="InterPro" id="IPR013325">
    <property type="entry name" value="RNA_pol_sigma_r2"/>
</dbReference>
<evidence type="ECO:0000259" key="6">
    <source>
        <dbReference type="PROSITE" id="PS00715"/>
    </source>
</evidence>
<organism evidence="7 8">
    <name type="scientific">Microcystis novacekii Mn_MB_F_20050700_S1D</name>
    <dbReference type="NCBI Taxonomy" id="2486266"/>
    <lineage>
        <taxon>Bacteria</taxon>
        <taxon>Bacillati</taxon>
        <taxon>Cyanobacteriota</taxon>
        <taxon>Cyanophyceae</taxon>
        <taxon>Oscillatoriophycideae</taxon>
        <taxon>Chroococcales</taxon>
        <taxon>Microcystaceae</taxon>
        <taxon>Microcystis</taxon>
    </lineage>
</organism>
<dbReference type="PRINTS" id="PR00046">
    <property type="entry name" value="SIGMA70FCT"/>
</dbReference>
<evidence type="ECO:0000256" key="3">
    <source>
        <dbReference type="ARBA" id="ARBA00023082"/>
    </source>
</evidence>
<dbReference type="CDD" id="cd06171">
    <property type="entry name" value="Sigma70_r4"/>
    <property type="match status" value="1"/>
</dbReference>
<dbReference type="Pfam" id="PF00140">
    <property type="entry name" value="Sigma70_r1_2"/>
    <property type="match status" value="1"/>
</dbReference>
<keyword evidence="3" id="KW-0731">Sigma factor</keyword>